<dbReference type="Pfam" id="PF01494">
    <property type="entry name" value="FAD_binding_3"/>
    <property type="match status" value="2"/>
</dbReference>
<dbReference type="PANTHER" id="PTHR13789">
    <property type="entry name" value="MONOOXYGENASE"/>
    <property type="match status" value="1"/>
</dbReference>
<gene>
    <name evidence="7" type="ORF">WNY59_04370</name>
</gene>
<keyword evidence="8" id="KW-1185">Reference proteome</keyword>
<keyword evidence="4" id="KW-0560">Oxidoreductase</keyword>
<feature type="domain" description="FAD-binding" evidence="6">
    <location>
        <begin position="3"/>
        <end position="164"/>
    </location>
</feature>
<organism evidence="7 8">
    <name type="scientific">Ahrensia kielensis</name>
    <dbReference type="NCBI Taxonomy" id="76980"/>
    <lineage>
        <taxon>Bacteria</taxon>
        <taxon>Pseudomonadati</taxon>
        <taxon>Pseudomonadota</taxon>
        <taxon>Alphaproteobacteria</taxon>
        <taxon>Hyphomicrobiales</taxon>
        <taxon>Ahrensiaceae</taxon>
        <taxon>Ahrensia</taxon>
    </lineage>
</organism>
<protein>
    <submittedName>
        <fullName evidence="7">FAD-dependent monooxygenase</fullName>
    </submittedName>
</protein>
<evidence type="ECO:0000256" key="1">
    <source>
        <dbReference type="ARBA" id="ARBA00001974"/>
    </source>
</evidence>
<accession>A0ABU9T3X5</accession>
<dbReference type="InterPro" id="IPR050493">
    <property type="entry name" value="FAD-dep_Monooxygenase_BioMet"/>
</dbReference>
<dbReference type="GO" id="GO:0004497">
    <property type="term" value="F:monooxygenase activity"/>
    <property type="evidence" value="ECO:0007669"/>
    <property type="project" value="UniProtKB-KW"/>
</dbReference>
<sequence>MRKIAIVGGGIAGLTCALALAARGISSTIFEQATALKEVGAGIQLSPNAVKPLQALGLMSAINGFASAPRSIDIYAGRSGSHIVQLPLGASIEKQFGAPFLSVHRADLQLALAQACERSPLIEINLGAQIERVPLENGQADIFGDFFDLVIAADGVNSKLRKQCFALEPVDTGLIAWRTTLPMNERPQAFSNHSTTLCLGRSAHLVTYPIASGLELNAVAILPVGTHINDGFDQWSSKWTPLFKGDQEWLDWPLRAAPRLPSRISAPFVFMGDAAHAMLPFAAQGGAMAIEDAFTLATAIAKLDDDSQSLQKWASFRGKRSEKVAALARQNKHIYHLPAPLALARNSSMALLGAKRLMARQNWIYGFDATAWSPNSSD</sequence>
<evidence type="ECO:0000313" key="7">
    <source>
        <dbReference type="EMBL" id="MEM5500818.1"/>
    </source>
</evidence>
<name>A0ABU9T3X5_9HYPH</name>
<evidence type="ECO:0000256" key="3">
    <source>
        <dbReference type="ARBA" id="ARBA00022827"/>
    </source>
</evidence>
<evidence type="ECO:0000256" key="5">
    <source>
        <dbReference type="ARBA" id="ARBA00023033"/>
    </source>
</evidence>
<dbReference type="SUPFAM" id="SSF54373">
    <property type="entry name" value="FAD-linked reductases, C-terminal domain"/>
    <property type="match status" value="1"/>
</dbReference>
<dbReference type="InterPro" id="IPR036188">
    <property type="entry name" value="FAD/NAD-bd_sf"/>
</dbReference>
<dbReference type="RefSeq" id="WP_342847160.1">
    <property type="nucleotide sequence ID" value="NZ_JBBMQO010000002.1"/>
</dbReference>
<keyword evidence="3" id="KW-0274">FAD</keyword>
<dbReference type="Proteomes" id="UP001477870">
    <property type="component" value="Unassembled WGS sequence"/>
</dbReference>
<evidence type="ECO:0000313" key="8">
    <source>
        <dbReference type="Proteomes" id="UP001477870"/>
    </source>
</evidence>
<reference evidence="7 8" key="1">
    <citation type="submission" date="2024-03" db="EMBL/GenBank/DDBJ databases">
        <title>Community enrichment and isolation of bacterial strains for fucoidan degradation.</title>
        <authorList>
            <person name="Sichert A."/>
        </authorList>
    </citation>
    <scope>NUCLEOTIDE SEQUENCE [LARGE SCALE GENOMIC DNA]</scope>
    <source>
        <strain evidence="7 8">AS62</strain>
    </source>
</reference>
<dbReference type="Gene3D" id="3.50.50.60">
    <property type="entry name" value="FAD/NAD(P)-binding domain"/>
    <property type="match status" value="1"/>
</dbReference>
<keyword evidence="5 7" id="KW-0503">Monooxygenase</keyword>
<evidence type="ECO:0000256" key="4">
    <source>
        <dbReference type="ARBA" id="ARBA00023002"/>
    </source>
</evidence>
<dbReference type="PRINTS" id="PR00420">
    <property type="entry name" value="RNGMNOXGNASE"/>
</dbReference>
<comment type="cofactor">
    <cofactor evidence="1">
        <name>FAD</name>
        <dbReference type="ChEBI" id="CHEBI:57692"/>
    </cofactor>
</comment>
<dbReference type="PANTHER" id="PTHR13789:SF318">
    <property type="entry name" value="GERANYLGERANYL DIPHOSPHATE REDUCTASE"/>
    <property type="match status" value="1"/>
</dbReference>
<keyword evidence="2" id="KW-0285">Flavoprotein</keyword>
<dbReference type="SUPFAM" id="SSF51905">
    <property type="entry name" value="FAD/NAD(P)-binding domain"/>
    <property type="match status" value="1"/>
</dbReference>
<dbReference type="InterPro" id="IPR002938">
    <property type="entry name" value="FAD-bd"/>
</dbReference>
<comment type="caution">
    <text evidence="7">The sequence shown here is derived from an EMBL/GenBank/DDBJ whole genome shotgun (WGS) entry which is preliminary data.</text>
</comment>
<proteinExistence type="predicted"/>
<evidence type="ECO:0000259" key="6">
    <source>
        <dbReference type="Pfam" id="PF01494"/>
    </source>
</evidence>
<dbReference type="EMBL" id="JBBMQO010000002">
    <property type="protein sequence ID" value="MEM5500818.1"/>
    <property type="molecule type" value="Genomic_DNA"/>
</dbReference>
<evidence type="ECO:0000256" key="2">
    <source>
        <dbReference type="ARBA" id="ARBA00022630"/>
    </source>
</evidence>
<feature type="domain" description="FAD-binding" evidence="6">
    <location>
        <begin position="270"/>
        <end position="320"/>
    </location>
</feature>